<protein>
    <submittedName>
        <fullName evidence="2">Uncharacterized protein</fullName>
    </submittedName>
</protein>
<reference evidence="2 3" key="1">
    <citation type="journal article" date="2023" name="Plants (Basel)">
        <title>Bridging the Gap: Combining Genomics and Transcriptomics Approaches to Understand Stylosanthes scabra, an Orphan Legume from the Brazilian Caatinga.</title>
        <authorList>
            <person name="Ferreira-Neto J.R.C."/>
            <person name="da Silva M.D."/>
            <person name="Binneck E."/>
            <person name="de Melo N.F."/>
            <person name="da Silva R.H."/>
            <person name="de Melo A.L.T.M."/>
            <person name="Pandolfi V."/>
            <person name="Bustamante F.O."/>
            <person name="Brasileiro-Vidal A.C."/>
            <person name="Benko-Iseppon A.M."/>
        </authorList>
    </citation>
    <scope>NUCLEOTIDE SEQUENCE [LARGE SCALE GENOMIC DNA]</scope>
    <source>
        <tissue evidence="2">Leaves</tissue>
    </source>
</reference>
<organism evidence="2 3">
    <name type="scientific">Stylosanthes scabra</name>
    <dbReference type="NCBI Taxonomy" id="79078"/>
    <lineage>
        <taxon>Eukaryota</taxon>
        <taxon>Viridiplantae</taxon>
        <taxon>Streptophyta</taxon>
        <taxon>Embryophyta</taxon>
        <taxon>Tracheophyta</taxon>
        <taxon>Spermatophyta</taxon>
        <taxon>Magnoliopsida</taxon>
        <taxon>eudicotyledons</taxon>
        <taxon>Gunneridae</taxon>
        <taxon>Pentapetalae</taxon>
        <taxon>rosids</taxon>
        <taxon>fabids</taxon>
        <taxon>Fabales</taxon>
        <taxon>Fabaceae</taxon>
        <taxon>Papilionoideae</taxon>
        <taxon>50 kb inversion clade</taxon>
        <taxon>dalbergioids sensu lato</taxon>
        <taxon>Dalbergieae</taxon>
        <taxon>Pterocarpus clade</taxon>
        <taxon>Stylosanthes</taxon>
    </lineage>
</organism>
<comment type="caution">
    <text evidence="2">The sequence shown here is derived from an EMBL/GenBank/DDBJ whole genome shotgun (WGS) entry which is preliminary data.</text>
</comment>
<feature type="region of interest" description="Disordered" evidence="1">
    <location>
        <begin position="1"/>
        <end position="118"/>
    </location>
</feature>
<evidence type="ECO:0000313" key="3">
    <source>
        <dbReference type="Proteomes" id="UP001341840"/>
    </source>
</evidence>
<feature type="compositionally biased region" description="Low complexity" evidence="1">
    <location>
        <begin position="45"/>
        <end position="61"/>
    </location>
</feature>
<sequence length="140" mass="15414">MLEDRIADLPQTSAETTHTTRPHTLTPPPLSSTTTVPHQPPPPINTDNTSRSSPTDSTTTAPRHHRPRLKCSTKSETTTNRKAPSAARRGSACTRIVGAFSSPPRPFLSWPPRSAHRRPSLLLRRRVLPPRSRRLPVTAG</sequence>
<accession>A0ABU6X1U0</accession>
<evidence type="ECO:0000256" key="1">
    <source>
        <dbReference type="SAM" id="MobiDB-lite"/>
    </source>
</evidence>
<name>A0ABU6X1U0_9FABA</name>
<dbReference type="Proteomes" id="UP001341840">
    <property type="component" value="Unassembled WGS sequence"/>
</dbReference>
<dbReference type="EMBL" id="JASCZI010211463">
    <property type="protein sequence ID" value="MED6192094.1"/>
    <property type="molecule type" value="Genomic_DNA"/>
</dbReference>
<evidence type="ECO:0000313" key="2">
    <source>
        <dbReference type="EMBL" id="MED6192094.1"/>
    </source>
</evidence>
<feature type="compositionally biased region" description="Basic residues" evidence="1">
    <location>
        <begin position="62"/>
        <end position="71"/>
    </location>
</feature>
<feature type="compositionally biased region" description="Polar residues" evidence="1">
    <location>
        <begin position="72"/>
        <end position="82"/>
    </location>
</feature>
<keyword evidence="3" id="KW-1185">Reference proteome</keyword>
<gene>
    <name evidence="2" type="ORF">PIB30_006919</name>
</gene>
<proteinExistence type="predicted"/>